<feature type="chain" id="PRO_5012023856" description="AA1-like domain-containing protein" evidence="5">
    <location>
        <begin position="18"/>
        <end position="194"/>
    </location>
</feature>
<dbReference type="InParanoid" id="A0A1J7JHX1"/>
<evidence type="ECO:0000256" key="3">
    <source>
        <dbReference type="ARBA" id="ARBA00022729"/>
    </source>
</evidence>
<dbReference type="OrthoDB" id="3539798at2759"/>
<dbReference type="Pfam" id="PF16541">
    <property type="entry name" value="AltA1"/>
    <property type="match status" value="1"/>
</dbReference>
<evidence type="ECO:0000256" key="5">
    <source>
        <dbReference type="SAM" id="SignalP"/>
    </source>
</evidence>
<dbReference type="InterPro" id="IPR032382">
    <property type="entry name" value="AltA1"/>
</dbReference>
<keyword evidence="4" id="KW-1015">Disulfide bond</keyword>
<dbReference type="Proteomes" id="UP000182658">
    <property type="component" value="Unassembled WGS sequence"/>
</dbReference>
<dbReference type="AlphaFoldDB" id="A0A1J7JHX1"/>
<accession>A0A1J7JHX1</accession>
<sequence>MTLLPICLLALIPVVLASPTLLVEQRDANPGCTEASFGNFSWMVDEFDYHASYIFTTPAHQNSWGYTNFNLSNPALPYKAVCNATSSQLNDFFYGDFWYECSIPDGSPAGTGATFAFNRASGQLDFNQTWRCSDEDAQYPTTFRGYATVNLTLECNDTTWTNPNWTMGQIYSDREVKCAPVTLPVKPYTITAVA</sequence>
<keyword evidence="2" id="KW-0964">Secreted</keyword>
<feature type="domain" description="AA1-like" evidence="6">
    <location>
        <begin position="46"/>
        <end position="178"/>
    </location>
</feature>
<dbReference type="EMBL" id="KV875097">
    <property type="protein sequence ID" value="OIW29352.1"/>
    <property type="molecule type" value="Genomic_DNA"/>
</dbReference>
<evidence type="ECO:0000256" key="1">
    <source>
        <dbReference type="ARBA" id="ARBA00004613"/>
    </source>
</evidence>
<evidence type="ECO:0000313" key="8">
    <source>
        <dbReference type="Proteomes" id="UP000182658"/>
    </source>
</evidence>
<evidence type="ECO:0000256" key="4">
    <source>
        <dbReference type="ARBA" id="ARBA00023157"/>
    </source>
</evidence>
<keyword evidence="8" id="KW-1185">Reference proteome</keyword>
<evidence type="ECO:0000259" key="6">
    <source>
        <dbReference type="Pfam" id="PF16541"/>
    </source>
</evidence>
<organism evidence="7 8">
    <name type="scientific">Coniochaeta ligniaria NRRL 30616</name>
    <dbReference type="NCBI Taxonomy" id="1408157"/>
    <lineage>
        <taxon>Eukaryota</taxon>
        <taxon>Fungi</taxon>
        <taxon>Dikarya</taxon>
        <taxon>Ascomycota</taxon>
        <taxon>Pezizomycotina</taxon>
        <taxon>Sordariomycetes</taxon>
        <taxon>Sordariomycetidae</taxon>
        <taxon>Coniochaetales</taxon>
        <taxon>Coniochaetaceae</taxon>
        <taxon>Coniochaeta</taxon>
    </lineage>
</organism>
<gene>
    <name evidence="7" type="ORF">CONLIGDRAFT_575945</name>
</gene>
<protein>
    <recommendedName>
        <fullName evidence="6">AA1-like domain-containing protein</fullName>
    </recommendedName>
</protein>
<reference evidence="7 8" key="1">
    <citation type="submission" date="2016-10" db="EMBL/GenBank/DDBJ databases">
        <title>Draft genome sequence of Coniochaeta ligniaria NRRL30616, a lignocellulolytic fungus for bioabatement of inhibitors in plant biomass hydrolysates.</title>
        <authorList>
            <consortium name="DOE Joint Genome Institute"/>
            <person name="Jimenez D.J."/>
            <person name="Hector R.E."/>
            <person name="Riley R."/>
            <person name="Sun H."/>
            <person name="Grigoriev I.V."/>
            <person name="Van Elsas J.D."/>
            <person name="Nichols N.N."/>
        </authorList>
    </citation>
    <scope>NUCLEOTIDE SEQUENCE [LARGE SCALE GENOMIC DNA]</scope>
    <source>
        <strain evidence="7 8">NRRL 30616</strain>
    </source>
</reference>
<feature type="signal peptide" evidence="5">
    <location>
        <begin position="1"/>
        <end position="17"/>
    </location>
</feature>
<proteinExistence type="predicted"/>
<name>A0A1J7JHX1_9PEZI</name>
<evidence type="ECO:0000313" key="7">
    <source>
        <dbReference type="EMBL" id="OIW29352.1"/>
    </source>
</evidence>
<keyword evidence="3 5" id="KW-0732">Signal</keyword>
<dbReference type="GO" id="GO:0005576">
    <property type="term" value="C:extracellular region"/>
    <property type="evidence" value="ECO:0007669"/>
    <property type="project" value="UniProtKB-SubCell"/>
</dbReference>
<comment type="subcellular location">
    <subcellularLocation>
        <location evidence="1">Secreted</location>
    </subcellularLocation>
</comment>
<evidence type="ECO:0000256" key="2">
    <source>
        <dbReference type="ARBA" id="ARBA00022525"/>
    </source>
</evidence>